<name>A0A2M7T7I4_9ACTN</name>
<gene>
    <name evidence="2" type="ORF">COY37_06450</name>
</gene>
<comment type="caution">
    <text evidence="2">The sequence shown here is derived from an EMBL/GenBank/DDBJ whole genome shotgun (WGS) entry which is preliminary data.</text>
</comment>
<evidence type="ECO:0000256" key="1">
    <source>
        <dbReference type="SAM" id="SignalP"/>
    </source>
</evidence>
<evidence type="ECO:0000313" key="3">
    <source>
        <dbReference type="Proteomes" id="UP000230956"/>
    </source>
</evidence>
<protein>
    <submittedName>
        <fullName evidence="2">Uncharacterized protein</fullName>
    </submittedName>
</protein>
<reference evidence="3" key="1">
    <citation type="submission" date="2017-09" db="EMBL/GenBank/DDBJ databases">
        <title>Depth-based differentiation of microbial function through sediment-hosted aquifers and enrichment of novel symbionts in the deep terrestrial subsurface.</title>
        <authorList>
            <person name="Probst A.J."/>
            <person name="Ladd B."/>
            <person name="Jarett J.K."/>
            <person name="Geller-Mcgrath D.E."/>
            <person name="Sieber C.M.K."/>
            <person name="Emerson J.B."/>
            <person name="Anantharaman K."/>
            <person name="Thomas B.C."/>
            <person name="Malmstrom R."/>
            <person name="Stieglmeier M."/>
            <person name="Klingl A."/>
            <person name="Woyke T."/>
            <person name="Ryan C.M."/>
            <person name="Banfield J.F."/>
        </authorList>
    </citation>
    <scope>NUCLEOTIDE SEQUENCE [LARGE SCALE GENOMIC DNA]</scope>
</reference>
<dbReference type="AlphaFoldDB" id="A0A2M7T7I4"/>
<feature type="chain" id="PRO_5014921907" evidence="1">
    <location>
        <begin position="25"/>
        <end position="225"/>
    </location>
</feature>
<feature type="signal peptide" evidence="1">
    <location>
        <begin position="1"/>
        <end position="24"/>
    </location>
</feature>
<proteinExistence type="predicted"/>
<accession>A0A2M7T7I4</accession>
<organism evidence="2 3">
    <name type="scientific">Candidatus Aquicultor secundus</name>
    <dbReference type="NCBI Taxonomy" id="1973895"/>
    <lineage>
        <taxon>Bacteria</taxon>
        <taxon>Bacillati</taxon>
        <taxon>Actinomycetota</taxon>
        <taxon>Candidatus Aquicultoria</taxon>
        <taxon>Candidatus Aquicultorales</taxon>
        <taxon>Candidatus Aquicultoraceae</taxon>
        <taxon>Candidatus Aquicultor</taxon>
    </lineage>
</organism>
<keyword evidence="1" id="KW-0732">Signal</keyword>
<dbReference type="EMBL" id="PFNG01000153">
    <property type="protein sequence ID" value="PIZ38291.1"/>
    <property type="molecule type" value="Genomic_DNA"/>
</dbReference>
<dbReference type="RefSeq" id="WP_286976833.1">
    <property type="nucleotide sequence ID" value="NZ_PEXG01000035.1"/>
</dbReference>
<evidence type="ECO:0000313" key="2">
    <source>
        <dbReference type="EMBL" id="PIZ38291.1"/>
    </source>
</evidence>
<sequence>MRKIVLLVLILVMIATVQVGTAFASYHAAGYVNASDSFGGGYVEWAQLWYPDPGSLSGNHNNHTLWFWTDGTNGYSYPNLAFVGVGYWHGYLKGEDWNGFYWERMTKDNWWDIGKVTSVAPGSNGTNHSFEVVPDYVSGYQGYYGYIDSTQVFQFQQAWPSKKMQVGLESSRNDQALGHTYPSYMEYKSSGNWLRWSYGAIRKESNSPYSWAWRNNVYYLGDDWR</sequence>
<dbReference type="Proteomes" id="UP000230956">
    <property type="component" value="Unassembled WGS sequence"/>
</dbReference>